<dbReference type="Gene3D" id="3.40.710.10">
    <property type="entry name" value="DD-peptidase/beta-lactamase superfamily"/>
    <property type="match status" value="1"/>
</dbReference>
<evidence type="ECO:0000259" key="1">
    <source>
        <dbReference type="Pfam" id="PF00144"/>
    </source>
</evidence>
<evidence type="ECO:0000313" key="2">
    <source>
        <dbReference type="EMBL" id="MBE0368375.1"/>
    </source>
</evidence>
<organism evidence="2 3">
    <name type="scientific">Pseudoalteromonas aurantia 208</name>
    <dbReference type="NCBI Taxonomy" id="1314867"/>
    <lineage>
        <taxon>Bacteria</taxon>
        <taxon>Pseudomonadati</taxon>
        <taxon>Pseudomonadota</taxon>
        <taxon>Gammaproteobacteria</taxon>
        <taxon>Alteromonadales</taxon>
        <taxon>Pseudoalteromonadaceae</taxon>
        <taxon>Pseudoalteromonas</taxon>
    </lineage>
</organism>
<gene>
    <name evidence="2" type="ORF">PAUR_a1963</name>
</gene>
<protein>
    <recommendedName>
        <fullName evidence="1">Beta-lactamase-related domain-containing protein</fullName>
    </recommendedName>
</protein>
<dbReference type="SUPFAM" id="SSF56601">
    <property type="entry name" value="beta-lactamase/transpeptidase-like"/>
    <property type="match status" value="1"/>
</dbReference>
<dbReference type="RefSeq" id="WP_192507667.1">
    <property type="nucleotide sequence ID" value="NZ_AQGV01000012.1"/>
</dbReference>
<name>A0ABR9EDN7_9GAMM</name>
<dbReference type="InterPro" id="IPR012338">
    <property type="entry name" value="Beta-lactam/transpept-like"/>
</dbReference>
<dbReference type="PANTHER" id="PTHR46825:SF9">
    <property type="entry name" value="BETA-LACTAMASE-RELATED DOMAIN-CONTAINING PROTEIN"/>
    <property type="match status" value="1"/>
</dbReference>
<accession>A0ABR9EDN7</accession>
<dbReference type="InterPro" id="IPR050491">
    <property type="entry name" value="AmpC-like"/>
</dbReference>
<sequence length="373" mass="42406">MNWLYSFAITVLFCAESLAISADQTLHRLNRDIAASTFSGVVYAVNGDEIVFNASYGLANTETKTAFNAQTVLDIGSITKQFTVAAVLKLAEQNKLSLKDSLAKYFVNIPIEMQTITLHQLMTHSAGFDYNAGPVYELINKHDFRKRVFNTPLLFKPGSQYAHSNVGFGLLTQVIEKVSGQGYEQFIHSNILLPAGLKETGYRLISREETDLAVHYENKPNLFERIFSMTPKRDAIGHSLVHFYESLGQRWNIEGSTGYLSTVQDMSAWYQAIRDKKVLTEQSWDLIFTEHVGNGSVTNTQHGYGWSMGETKEGRSYFYHQGRYRGALSKINYYPDIDLFVFIMTNCRDDYPYEMIEKLTYTIQKKTLQLSAL</sequence>
<dbReference type="PANTHER" id="PTHR46825">
    <property type="entry name" value="D-ALANYL-D-ALANINE-CARBOXYPEPTIDASE/ENDOPEPTIDASE AMPH"/>
    <property type="match status" value="1"/>
</dbReference>
<feature type="domain" description="Beta-lactamase-related" evidence="1">
    <location>
        <begin position="39"/>
        <end position="350"/>
    </location>
</feature>
<dbReference type="EMBL" id="AQGV01000012">
    <property type="protein sequence ID" value="MBE0368375.1"/>
    <property type="molecule type" value="Genomic_DNA"/>
</dbReference>
<dbReference type="InterPro" id="IPR001466">
    <property type="entry name" value="Beta-lactam-related"/>
</dbReference>
<proteinExistence type="predicted"/>
<dbReference type="Proteomes" id="UP000615755">
    <property type="component" value="Unassembled WGS sequence"/>
</dbReference>
<keyword evidence="3" id="KW-1185">Reference proteome</keyword>
<evidence type="ECO:0000313" key="3">
    <source>
        <dbReference type="Proteomes" id="UP000615755"/>
    </source>
</evidence>
<comment type="caution">
    <text evidence="2">The sequence shown here is derived from an EMBL/GenBank/DDBJ whole genome shotgun (WGS) entry which is preliminary data.</text>
</comment>
<reference evidence="2 3" key="1">
    <citation type="submission" date="2015-03" db="EMBL/GenBank/DDBJ databases">
        <title>Genome sequence of Pseudoalteromonas aurantia.</title>
        <authorList>
            <person name="Xie B.-B."/>
            <person name="Rong J.-C."/>
            <person name="Qin Q.-L."/>
            <person name="Zhang Y.-Z."/>
        </authorList>
    </citation>
    <scope>NUCLEOTIDE SEQUENCE [LARGE SCALE GENOMIC DNA]</scope>
    <source>
        <strain evidence="2 3">208</strain>
    </source>
</reference>
<dbReference type="Pfam" id="PF00144">
    <property type="entry name" value="Beta-lactamase"/>
    <property type="match status" value="1"/>
</dbReference>